<reference evidence="3" key="1">
    <citation type="submission" date="2023-07" db="EMBL/GenBank/DDBJ databases">
        <title>Black Yeasts Isolated from many extreme environments.</title>
        <authorList>
            <person name="Coleine C."/>
            <person name="Stajich J.E."/>
            <person name="Selbmann L."/>
        </authorList>
    </citation>
    <scope>NUCLEOTIDE SEQUENCE</scope>
    <source>
        <strain evidence="3">CCFEE 5485</strain>
    </source>
</reference>
<organism evidence="3 4">
    <name type="scientific">Recurvomyces mirabilis</name>
    <dbReference type="NCBI Taxonomy" id="574656"/>
    <lineage>
        <taxon>Eukaryota</taxon>
        <taxon>Fungi</taxon>
        <taxon>Dikarya</taxon>
        <taxon>Ascomycota</taxon>
        <taxon>Pezizomycotina</taxon>
        <taxon>Dothideomycetes</taxon>
        <taxon>Dothideomycetidae</taxon>
        <taxon>Mycosphaerellales</taxon>
        <taxon>Teratosphaeriaceae</taxon>
        <taxon>Recurvomyces</taxon>
    </lineage>
</organism>
<protein>
    <submittedName>
        <fullName evidence="3">Uncharacterized protein</fullName>
    </submittedName>
</protein>
<feature type="coiled-coil region" evidence="1">
    <location>
        <begin position="80"/>
        <end position="114"/>
    </location>
</feature>
<proteinExistence type="predicted"/>
<sequence>MPPAPARPGALQTWLQPPAMSLNSTKTKRDHDGDEDVSSVNGDGEKDEQVPAKKTQKKASVKPKVVSKPRSTSKAIVEPANLAKEAKKLYTDKIKDVEERYLDLDKKIKAMSLNSSSTTVENYARDQPVTTRTVHILTAVTIVTSRTLRSYFTSES</sequence>
<keyword evidence="4" id="KW-1185">Reference proteome</keyword>
<evidence type="ECO:0000256" key="1">
    <source>
        <dbReference type="SAM" id="Coils"/>
    </source>
</evidence>
<accession>A0AAE0TRZ6</accession>
<feature type="region of interest" description="Disordered" evidence="2">
    <location>
        <begin position="1"/>
        <end position="75"/>
    </location>
</feature>
<dbReference type="Proteomes" id="UP001274830">
    <property type="component" value="Unassembled WGS sequence"/>
</dbReference>
<dbReference type="AlphaFoldDB" id="A0AAE0TRZ6"/>
<name>A0AAE0TRZ6_9PEZI</name>
<keyword evidence="1" id="KW-0175">Coiled coil</keyword>
<evidence type="ECO:0000313" key="4">
    <source>
        <dbReference type="Proteomes" id="UP001274830"/>
    </source>
</evidence>
<comment type="caution">
    <text evidence="3">The sequence shown here is derived from an EMBL/GenBank/DDBJ whole genome shotgun (WGS) entry which is preliminary data.</text>
</comment>
<dbReference type="EMBL" id="JAUTXT010000033">
    <property type="protein sequence ID" value="KAK3672443.1"/>
    <property type="molecule type" value="Genomic_DNA"/>
</dbReference>
<gene>
    <name evidence="3" type="ORF">LTR78_007750</name>
</gene>
<evidence type="ECO:0000256" key="2">
    <source>
        <dbReference type="SAM" id="MobiDB-lite"/>
    </source>
</evidence>
<feature type="compositionally biased region" description="Basic residues" evidence="2">
    <location>
        <begin position="54"/>
        <end position="67"/>
    </location>
</feature>
<evidence type="ECO:0000313" key="3">
    <source>
        <dbReference type="EMBL" id="KAK3672443.1"/>
    </source>
</evidence>